<protein>
    <recommendedName>
        <fullName evidence="3">Anoctamin transmembrane domain-containing protein</fullName>
    </recommendedName>
</protein>
<feature type="compositionally biased region" description="Basic and acidic residues" evidence="1">
    <location>
        <begin position="287"/>
        <end position="296"/>
    </location>
</feature>
<sequence>MALSLIPTILTTVLVKVSTLIFDKTIDIRSNYIITIWSSYAPLLITLFVYLPLGYKLNYNNNLDNIFEKVKNYHANWSTITSDYKINQLRFMDQFRYFMITNQVVALGLDNLLPRVLNKDLKYIEPLNLKLGYLKYLLNFGFLVIFSNMWSLAPLISLVFVLINYYIDSYKIKKGKYVVDDDINIGQLMVIFNWLASIVQPALILMYRNSSLPKVGVSSFDKSWFTKSPVAVDKSYVLAGAFLIEHFNIGLDRVFGNLSLQKFAKEIKLENKSRKIKVETIEDEQELPVKEEKSNDKSATVGKTTGFNKNAVVDEGEQQHINVVRKSAQVNVPINRGEKIQPQQKENYISSSRPAAPINVPVADSSIENPSSEGTAETSSKQSERTRNGIDNGAINNNDDDGDDDMSVGATLPKVIPTSSNYDLRNGLIQEPPKEKTVVPHVAPVAIPAPVPANIPKQVTKTAQEQSQISTSIKQEPVKVKRAGSIKTTPDVAKIENEVKHKTHQNHSHPHSQTHVVNNNSQKAPVKTSSTLSSQAATASLNKGISGIEKNLAIPPRKSSETIMSRKSKVSSEKSKKKKKLFGIKI</sequence>
<feature type="transmembrane region" description="Helical" evidence="2">
    <location>
        <begin position="188"/>
        <end position="207"/>
    </location>
</feature>
<keyword evidence="5" id="KW-1185">Reference proteome</keyword>
<dbReference type="Pfam" id="PF04547">
    <property type="entry name" value="Anoctamin"/>
    <property type="match status" value="1"/>
</dbReference>
<feature type="compositionally biased region" description="Polar residues" evidence="1">
    <location>
        <begin position="341"/>
        <end position="353"/>
    </location>
</feature>
<feature type="transmembrane region" description="Helical" evidence="2">
    <location>
        <begin position="32"/>
        <end position="53"/>
    </location>
</feature>
<comment type="caution">
    <text evidence="4">The sequence shown here is derived from an EMBL/GenBank/DDBJ whole genome shotgun (WGS) entry which is preliminary data.</text>
</comment>
<evidence type="ECO:0000313" key="4">
    <source>
        <dbReference type="EMBL" id="OBA24989.1"/>
    </source>
</evidence>
<keyword evidence="2" id="KW-1133">Transmembrane helix</keyword>
<accession>A0A1B7T8B4</accession>
<dbReference type="Proteomes" id="UP000092321">
    <property type="component" value="Unassembled WGS sequence"/>
</dbReference>
<evidence type="ECO:0000256" key="1">
    <source>
        <dbReference type="SAM" id="MobiDB-lite"/>
    </source>
</evidence>
<feature type="domain" description="Anoctamin transmembrane" evidence="3">
    <location>
        <begin position="133"/>
        <end position="256"/>
    </location>
</feature>
<evidence type="ECO:0000259" key="3">
    <source>
        <dbReference type="Pfam" id="PF04547"/>
    </source>
</evidence>
<keyword evidence="2" id="KW-0472">Membrane</keyword>
<keyword evidence="2" id="KW-0812">Transmembrane</keyword>
<feature type="compositionally biased region" description="Polar residues" evidence="1">
    <location>
        <begin position="513"/>
        <end position="523"/>
    </location>
</feature>
<evidence type="ECO:0000313" key="5">
    <source>
        <dbReference type="Proteomes" id="UP000092321"/>
    </source>
</evidence>
<feature type="region of interest" description="Disordered" evidence="1">
    <location>
        <begin position="500"/>
        <end position="586"/>
    </location>
</feature>
<organism evidence="4 5">
    <name type="scientific">Hanseniaspora valbyensis NRRL Y-1626</name>
    <dbReference type="NCBI Taxonomy" id="766949"/>
    <lineage>
        <taxon>Eukaryota</taxon>
        <taxon>Fungi</taxon>
        <taxon>Dikarya</taxon>
        <taxon>Ascomycota</taxon>
        <taxon>Saccharomycotina</taxon>
        <taxon>Saccharomycetes</taxon>
        <taxon>Saccharomycodales</taxon>
        <taxon>Saccharomycodaceae</taxon>
        <taxon>Hanseniaspora</taxon>
    </lineage>
</organism>
<dbReference type="EMBL" id="LXPE01000302">
    <property type="protein sequence ID" value="OBA24989.1"/>
    <property type="molecule type" value="Genomic_DNA"/>
</dbReference>
<feature type="compositionally biased region" description="Low complexity" evidence="1">
    <location>
        <begin position="528"/>
        <end position="541"/>
    </location>
</feature>
<proteinExistence type="predicted"/>
<feature type="region of interest" description="Disordered" evidence="1">
    <location>
        <begin position="285"/>
        <end position="304"/>
    </location>
</feature>
<feature type="transmembrane region" description="Helical" evidence="2">
    <location>
        <begin position="137"/>
        <end position="167"/>
    </location>
</feature>
<gene>
    <name evidence="4" type="ORF">HANVADRAFT_93984</name>
</gene>
<reference evidence="5" key="1">
    <citation type="journal article" date="2016" name="Proc. Natl. Acad. Sci. U.S.A.">
        <title>Comparative genomics of biotechnologically important yeasts.</title>
        <authorList>
            <person name="Riley R."/>
            <person name="Haridas S."/>
            <person name="Wolfe K.H."/>
            <person name="Lopes M.R."/>
            <person name="Hittinger C.T."/>
            <person name="Goeker M."/>
            <person name="Salamov A.A."/>
            <person name="Wisecaver J.H."/>
            <person name="Long T.M."/>
            <person name="Calvey C.H."/>
            <person name="Aerts A.L."/>
            <person name="Barry K.W."/>
            <person name="Choi C."/>
            <person name="Clum A."/>
            <person name="Coughlan A.Y."/>
            <person name="Deshpande S."/>
            <person name="Douglass A.P."/>
            <person name="Hanson S.J."/>
            <person name="Klenk H.-P."/>
            <person name="LaButti K.M."/>
            <person name="Lapidus A."/>
            <person name="Lindquist E.A."/>
            <person name="Lipzen A.M."/>
            <person name="Meier-Kolthoff J.P."/>
            <person name="Ohm R.A."/>
            <person name="Otillar R.P."/>
            <person name="Pangilinan J.L."/>
            <person name="Peng Y."/>
            <person name="Rokas A."/>
            <person name="Rosa C.A."/>
            <person name="Scheuner C."/>
            <person name="Sibirny A.A."/>
            <person name="Slot J.C."/>
            <person name="Stielow J.B."/>
            <person name="Sun H."/>
            <person name="Kurtzman C.P."/>
            <person name="Blackwell M."/>
            <person name="Grigoriev I.V."/>
            <person name="Jeffries T.W."/>
        </authorList>
    </citation>
    <scope>NUCLEOTIDE SEQUENCE [LARGE SCALE GENOMIC DNA]</scope>
    <source>
        <strain evidence="5">NRRL Y-1626</strain>
    </source>
</reference>
<dbReference type="OrthoDB" id="3973153at2759"/>
<feature type="region of interest" description="Disordered" evidence="1">
    <location>
        <begin position="334"/>
        <end position="414"/>
    </location>
</feature>
<dbReference type="AlphaFoldDB" id="A0A1B7T8B4"/>
<feature type="compositionally biased region" description="Polar residues" evidence="1">
    <location>
        <begin position="366"/>
        <end position="381"/>
    </location>
</feature>
<evidence type="ECO:0000256" key="2">
    <source>
        <dbReference type="SAM" id="Phobius"/>
    </source>
</evidence>
<feature type="compositionally biased region" description="Basic residues" evidence="1">
    <location>
        <begin position="501"/>
        <end position="512"/>
    </location>
</feature>
<feature type="compositionally biased region" description="Basic residues" evidence="1">
    <location>
        <begin position="575"/>
        <end position="586"/>
    </location>
</feature>
<dbReference type="InterPro" id="IPR049452">
    <property type="entry name" value="Anoctamin_TM"/>
</dbReference>
<name>A0A1B7T8B4_9ASCO</name>